<comment type="subcellular location">
    <subcellularLocation>
        <location evidence="1">Cell membrane</location>
    </subcellularLocation>
</comment>
<feature type="domain" description="Protein O-mannosyl-transferase C-terminal four TM" evidence="4">
    <location>
        <begin position="367"/>
        <end position="563"/>
    </location>
</feature>
<feature type="transmembrane region" description="Helical" evidence="1">
    <location>
        <begin position="184"/>
        <end position="205"/>
    </location>
</feature>
<feature type="transmembrane region" description="Helical" evidence="1">
    <location>
        <begin position="319"/>
        <end position="340"/>
    </location>
</feature>
<keyword evidence="1" id="KW-0808">Transferase</keyword>
<dbReference type="Pfam" id="PF16192">
    <property type="entry name" value="PMT_4TMC"/>
    <property type="match status" value="1"/>
</dbReference>
<dbReference type="GO" id="GO:0004169">
    <property type="term" value="F:dolichyl-phosphate-mannose-protein mannosyltransferase activity"/>
    <property type="evidence" value="ECO:0007669"/>
    <property type="project" value="UniProtKB-UniRule"/>
</dbReference>
<keyword evidence="1" id="KW-1003">Cell membrane</keyword>
<name>A0A9X5ISW9_9MICO</name>
<comment type="pathway">
    <text evidence="1">Protein modification; protein glycosylation.</text>
</comment>
<reference evidence="5 6" key="1">
    <citation type="submission" date="2020-04" db="EMBL/GenBank/DDBJ databases">
        <title>MicrobeNet Type strains.</title>
        <authorList>
            <person name="Nicholson A.C."/>
        </authorList>
    </citation>
    <scope>NUCLEOTIDE SEQUENCE [LARGE SCALE GENOMIC DNA]</scope>
    <source>
        <strain evidence="5 6">ATCC BAA-789</strain>
    </source>
</reference>
<dbReference type="Pfam" id="PF13231">
    <property type="entry name" value="PMT_2"/>
    <property type="match status" value="1"/>
</dbReference>
<evidence type="ECO:0000256" key="2">
    <source>
        <dbReference type="SAM" id="MobiDB-lite"/>
    </source>
</evidence>
<feature type="transmembrane region" description="Helical" evidence="1">
    <location>
        <begin position="463"/>
        <end position="480"/>
    </location>
</feature>
<comment type="function">
    <text evidence="1">Protein O-mannosyltransferase that catalyzes the transfer of a single mannose residue from a polyprenol phospho-mannosyl lipidic donor to the hydroxyl group of selected serine and threonine residues in acceptor proteins.</text>
</comment>
<feature type="compositionally biased region" description="Pro residues" evidence="2">
    <location>
        <begin position="21"/>
        <end position="31"/>
    </location>
</feature>
<feature type="transmembrane region" description="Helical" evidence="1">
    <location>
        <begin position="486"/>
        <end position="509"/>
    </location>
</feature>
<protein>
    <recommendedName>
        <fullName evidence="1">Polyprenol-phosphate-mannose--protein mannosyltransferase</fullName>
        <ecNumber evidence="1">2.4.1.-</ecNumber>
    </recommendedName>
</protein>
<dbReference type="EMBL" id="JAAXOW010000003">
    <property type="protein sequence ID" value="NKX93621.1"/>
    <property type="molecule type" value="Genomic_DNA"/>
</dbReference>
<feature type="transmembrane region" description="Helical" evidence="1">
    <location>
        <begin position="63"/>
        <end position="82"/>
    </location>
</feature>
<accession>A0A9X5ISW9</accession>
<dbReference type="EC" id="2.4.1.-" evidence="1"/>
<keyword evidence="6" id="KW-1185">Reference proteome</keyword>
<feature type="transmembrane region" description="Helical" evidence="1">
    <location>
        <begin position="439"/>
        <end position="456"/>
    </location>
</feature>
<feature type="transmembrane region" description="Helical" evidence="1">
    <location>
        <begin position="211"/>
        <end position="229"/>
    </location>
</feature>
<dbReference type="InterPro" id="IPR032421">
    <property type="entry name" value="PMT_4TMC"/>
</dbReference>
<comment type="similarity">
    <text evidence="1">Belongs to the glycosyltransferase 39 family.</text>
</comment>
<feature type="transmembrane region" description="Helical" evidence="1">
    <location>
        <begin position="521"/>
        <end position="544"/>
    </location>
</feature>
<comment type="caution">
    <text evidence="5">The sequence shown here is derived from an EMBL/GenBank/DDBJ whole genome shotgun (WGS) entry which is preliminary data.</text>
</comment>
<dbReference type="AlphaFoldDB" id="A0A9X5ISW9"/>
<evidence type="ECO:0000259" key="3">
    <source>
        <dbReference type="Pfam" id="PF13231"/>
    </source>
</evidence>
<sequence length="564" mass="62641">MRQACHGVSRSPTMASVSAAAPPPTWDPVPDAPEETRSTHDRLLAVLLGERALRLGTTASDRLWGWLGPLLVAVVAGVLRFWHLGRPGTLVFDETYYVKQGYTLLVAGFDAEWPEDPNAFFEQGNQDVWLDKADYVVHPPIGKWMIALGLRVGGSQNPWAWRLATAVVGVIAVFLLARAARRLFSSTLAGVVAGGLFAVDGVGIVHARTGLLDSFVMFWAVVAFALIVADRFDSRRRLAARAAALLDARRPLGRRGPWLGVRWYRLAAAVALGLCIGTKWSGMYFLAAYCVLVVLWDASARRAVGVTGWPIGTLLRDAIPAAVTMVPIAIVTYLASWAGWFRNPSSYMRHWAQDNPGQGVGWLPESWRSLLEYHSRMWDFHNGLTSPHPYQAHPLGWIIQWRPTSFYYEDQAYGEAVPTGGTCGWEHCTQAITSIGNPLIWWLGALAVAATVVILLRCKDWRATAVLVGLVAGWVPWLGYAHRTIFTFYSIAFAPFVYLALTYVFVVAWEWSQGQPSRRVVVRRTAVGLAIAIGVVSLFFYPIWTAANVPTWFWRAHMWLPTWV</sequence>
<evidence type="ECO:0000259" key="4">
    <source>
        <dbReference type="Pfam" id="PF16192"/>
    </source>
</evidence>
<feature type="region of interest" description="Disordered" evidence="2">
    <location>
        <begin position="1"/>
        <end position="35"/>
    </location>
</feature>
<evidence type="ECO:0000313" key="5">
    <source>
        <dbReference type="EMBL" id="NKX93621.1"/>
    </source>
</evidence>
<dbReference type="InterPro" id="IPR038731">
    <property type="entry name" value="RgtA/B/C-like"/>
</dbReference>
<dbReference type="Proteomes" id="UP000774283">
    <property type="component" value="Unassembled WGS sequence"/>
</dbReference>
<dbReference type="PANTHER" id="PTHR10050">
    <property type="entry name" value="DOLICHYL-PHOSPHATE-MANNOSE--PROTEIN MANNOSYLTRANSFERASE"/>
    <property type="match status" value="1"/>
</dbReference>
<dbReference type="InterPro" id="IPR027005">
    <property type="entry name" value="PMT-like"/>
</dbReference>
<keyword evidence="1" id="KW-0328">Glycosyltransferase</keyword>
<dbReference type="GO" id="GO:0005886">
    <property type="term" value="C:plasma membrane"/>
    <property type="evidence" value="ECO:0007669"/>
    <property type="project" value="UniProtKB-SubCell"/>
</dbReference>
<keyword evidence="1" id="KW-0812">Transmembrane</keyword>
<proteinExistence type="inferred from homology"/>
<keyword evidence="1" id="KW-0472">Membrane</keyword>
<feature type="domain" description="Glycosyltransferase RgtA/B/C/D-like" evidence="3">
    <location>
        <begin position="138"/>
        <end position="233"/>
    </location>
</feature>
<dbReference type="PANTHER" id="PTHR10050:SF46">
    <property type="entry name" value="PROTEIN O-MANNOSYL-TRANSFERASE 2"/>
    <property type="match status" value="1"/>
</dbReference>
<evidence type="ECO:0000256" key="1">
    <source>
        <dbReference type="RuleBase" id="RU367007"/>
    </source>
</evidence>
<gene>
    <name evidence="5" type="ORF">HF995_10125</name>
</gene>
<evidence type="ECO:0000313" key="6">
    <source>
        <dbReference type="Proteomes" id="UP000774283"/>
    </source>
</evidence>
<keyword evidence="1" id="KW-1133">Transmembrane helix</keyword>
<organism evidence="5 6">
    <name type="scientific">Sanguibacter hominis ATCC BAA-789</name>
    <dbReference type="NCBI Taxonomy" id="1312740"/>
    <lineage>
        <taxon>Bacteria</taxon>
        <taxon>Bacillati</taxon>
        <taxon>Actinomycetota</taxon>
        <taxon>Actinomycetes</taxon>
        <taxon>Micrococcales</taxon>
        <taxon>Sanguibacteraceae</taxon>
        <taxon>Sanguibacter</taxon>
    </lineage>
</organism>
<feature type="transmembrane region" description="Helical" evidence="1">
    <location>
        <begin position="159"/>
        <end position="177"/>
    </location>
</feature>